<evidence type="ECO:0000313" key="2">
    <source>
        <dbReference type="Proteomes" id="UP000255024"/>
    </source>
</evidence>
<sequence>MQITIALNLIKTLIYQMMKQILKISIVATLFMFMSCSSDDSGSGSCDEAALTKAYETAYNNYNQDKSDANCLAIVKVIKQALDNKCIDQEEADTYGQGLPCYKN</sequence>
<protein>
    <submittedName>
        <fullName evidence="1">Uncharacterized protein</fullName>
    </submittedName>
</protein>
<dbReference type="EMBL" id="UGQL01000002">
    <property type="protein sequence ID" value="STZ69511.1"/>
    <property type="molecule type" value="Genomic_DNA"/>
</dbReference>
<organism evidence="1 2">
    <name type="scientific">Myroides odoratus</name>
    <name type="common">Flavobacterium odoratum</name>
    <dbReference type="NCBI Taxonomy" id="256"/>
    <lineage>
        <taxon>Bacteria</taxon>
        <taxon>Pseudomonadati</taxon>
        <taxon>Bacteroidota</taxon>
        <taxon>Flavobacteriia</taxon>
        <taxon>Flavobacteriales</taxon>
        <taxon>Flavobacteriaceae</taxon>
        <taxon>Myroides</taxon>
    </lineage>
</organism>
<keyword evidence="2" id="KW-1185">Reference proteome</keyword>
<proteinExistence type="predicted"/>
<accession>A0A378U3E7</accession>
<reference evidence="1 2" key="1">
    <citation type="submission" date="2018-06" db="EMBL/GenBank/DDBJ databases">
        <authorList>
            <consortium name="Pathogen Informatics"/>
            <person name="Doyle S."/>
        </authorList>
    </citation>
    <scope>NUCLEOTIDE SEQUENCE [LARGE SCALE GENOMIC DNA]</scope>
    <source>
        <strain evidence="1 2">NCTC11179</strain>
    </source>
</reference>
<dbReference type="AlphaFoldDB" id="A0A378U3E7"/>
<name>A0A378U3E7_MYROD</name>
<dbReference type="Proteomes" id="UP000255024">
    <property type="component" value="Unassembled WGS sequence"/>
</dbReference>
<gene>
    <name evidence="1" type="ORF">NCTC11179_03017</name>
</gene>
<evidence type="ECO:0000313" key="1">
    <source>
        <dbReference type="EMBL" id="STZ69511.1"/>
    </source>
</evidence>